<dbReference type="OMA" id="ETTHIHG"/>
<dbReference type="InParanoid" id="E9GWP4"/>
<dbReference type="InterPro" id="IPR036691">
    <property type="entry name" value="Endo/exonu/phosph_ase_sf"/>
</dbReference>
<gene>
    <name evidence="2" type="ORF">DAPPUDRAFT_26032</name>
</gene>
<dbReference type="OrthoDB" id="6340572at2759"/>
<dbReference type="PANTHER" id="PTHR46670:SF3">
    <property type="entry name" value="ENDONUCLEASE_EXONUCLEASE_PHOSPHATASE DOMAIN-CONTAINING PROTEIN"/>
    <property type="match status" value="1"/>
</dbReference>
<organism evidence="2 3">
    <name type="scientific">Daphnia pulex</name>
    <name type="common">Water flea</name>
    <dbReference type="NCBI Taxonomy" id="6669"/>
    <lineage>
        <taxon>Eukaryota</taxon>
        <taxon>Metazoa</taxon>
        <taxon>Ecdysozoa</taxon>
        <taxon>Arthropoda</taxon>
        <taxon>Crustacea</taxon>
        <taxon>Branchiopoda</taxon>
        <taxon>Diplostraca</taxon>
        <taxon>Cladocera</taxon>
        <taxon>Anomopoda</taxon>
        <taxon>Daphniidae</taxon>
        <taxon>Daphnia</taxon>
    </lineage>
</organism>
<dbReference type="Pfam" id="PF03372">
    <property type="entry name" value="Exo_endo_phos"/>
    <property type="match status" value="1"/>
</dbReference>
<protein>
    <recommendedName>
        <fullName evidence="1">Endonuclease/exonuclease/phosphatase domain-containing protein</fullName>
    </recommendedName>
</protein>
<reference evidence="2 3" key="1">
    <citation type="journal article" date="2011" name="Science">
        <title>The ecoresponsive genome of Daphnia pulex.</title>
        <authorList>
            <person name="Colbourne J.K."/>
            <person name="Pfrender M.E."/>
            <person name="Gilbert D."/>
            <person name="Thomas W.K."/>
            <person name="Tucker A."/>
            <person name="Oakley T.H."/>
            <person name="Tokishita S."/>
            <person name="Aerts A."/>
            <person name="Arnold G.J."/>
            <person name="Basu M.K."/>
            <person name="Bauer D.J."/>
            <person name="Caceres C.E."/>
            <person name="Carmel L."/>
            <person name="Casola C."/>
            <person name="Choi J.H."/>
            <person name="Detter J.C."/>
            <person name="Dong Q."/>
            <person name="Dusheyko S."/>
            <person name="Eads B.D."/>
            <person name="Frohlich T."/>
            <person name="Geiler-Samerotte K.A."/>
            <person name="Gerlach D."/>
            <person name="Hatcher P."/>
            <person name="Jogdeo S."/>
            <person name="Krijgsveld J."/>
            <person name="Kriventseva E.V."/>
            <person name="Kultz D."/>
            <person name="Laforsch C."/>
            <person name="Lindquist E."/>
            <person name="Lopez J."/>
            <person name="Manak J.R."/>
            <person name="Muller J."/>
            <person name="Pangilinan J."/>
            <person name="Patwardhan R.P."/>
            <person name="Pitluck S."/>
            <person name="Pritham E.J."/>
            <person name="Rechtsteiner A."/>
            <person name="Rho M."/>
            <person name="Rogozin I.B."/>
            <person name="Sakarya O."/>
            <person name="Salamov A."/>
            <person name="Schaack S."/>
            <person name="Shapiro H."/>
            <person name="Shiga Y."/>
            <person name="Skalitzky C."/>
            <person name="Smith Z."/>
            <person name="Souvorov A."/>
            <person name="Sung W."/>
            <person name="Tang Z."/>
            <person name="Tsuchiya D."/>
            <person name="Tu H."/>
            <person name="Vos H."/>
            <person name="Wang M."/>
            <person name="Wolf Y.I."/>
            <person name="Yamagata H."/>
            <person name="Yamada T."/>
            <person name="Ye Y."/>
            <person name="Shaw J.R."/>
            <person name="Andrews J."/>
            <person name="Crease T.J."/>
            <person name="Tang H."/>
            <person name="Lucas S.M."/>
            <person name="Robertson H.M."/>
            <person name="Bork P."/>
            <person name="Koonin E.V."/>
            <person name="Zdobnov E.M."/>
            <person name="Grigoriev I.V."/>
            <person name="Lynch M."/>
            <person name="Boore J.L."/>
        </authorList>
    </citation>
    <scope>NUCLEOTIDE SEQUENCE [LARGE SCALE GENOMIC DNA]</scope>
</reference>
<proteinExistence type="predicted"/>
<feature type="non-terminal residue" evidence="2">
    <location>
        <position position="269"/>
    </location>
</feature>
<dbReference type="InterPro" id="IPR005135">
    <property type="entry name" value="Endo/exonuclease/phosphatase"/>
</dbReference>
<dbReference type="SUPFAM" id="SSF56219">
    <property type="entry name" value="DNase I-like"/>
    <property type="match status" value="1"/>
</dbReference>
<dbReference type="AlphaFoldDB" id="E9GWP4"/>
<evidence type="ECO:0000313" key="2">
    <source>
        <dbReference type="EMBL" id="EFX76128.1"/>
    </source>
</evidence>
<dbReference type="Gene3D" id="3.60.10.10">
    <property type="entry name" value="Endonuclease/exonuclease/phosphatase"/>
    <property type="match status" value="1"/>
</dbReference>
<dbReference type="STRING" id="6669.E9GWP4"/>
<dbReference type="PhylomeDB" id="E9GWP4"/>
<dbReference type="PANTHER" id="PTHR46670">
    <property type="entry name" value="ENDO/EXONUCLEASE/PHOSPHATASE DOMAIN-CONTAINING PROTEIN"/>
    <property type="match status" value="1"/>
</dbReference>
<dbReference type="eggNOG" id="KOG1075">
    <property type="taxonomic scope" value="Eukaryota"/>
</dbReference>
<keyword evidence="3" id="KW-1185">Reference proteome</keyword>
<dbReference type="HOGENOM" id="CLU_000680_39_4_1"/>
<evidence type="ECO:0000259" key="1">
    <source>
        <dbReference type="Pfam" id="PF03372"/>
    </source>
</evidence>
<dbReference type="KEGG" id="dpx:DAPPUDRAFT_26032"/>
<dbReference type="Proteomes" id="UP000000305">
    <property type="component" value="Unassembled WGS sequence"/>
</dbReference>
<accession>E9GWP4</accession>
<evidence type="ECO:0000313" key="3">
    <source>
        <dbReference type="Proteomes" id="UP000000305"/>
    </source>
</evidence>
<feature type="domain" description="Endonuclease/exonuclease/phosphatase" evidence="1">
    <location>
        <begin position="3"/>
        <end position="194"/>
    </location>
</feature>
<name>E9GWP4_DAPPU</name>
<dbReference type="EMBL" id="GL732570">
    <property type="protein sequence ID" value="EFX76128.1"/>
    <property type="molecule type" value="Genomic_DNA"/>
</dbReference>
<sequence>DHIDTNNLDLLAVTETWLTVDRGDAIALSLFPEGFAAIHNPRRSGKQGGGVALFYKNTIDVKRQSEPVSISFECLHLLVSLRSSSQNFRLLIIYRPPKQDREQVQAFMSEFGLLLKGIVSSREKLVIVGDFNFHVDSTLNPSACSFLDLIDSFGLVQLVNVATHDKGHTLDLVLTRASDDLISEVSLAGLFSDHFAISCSLNLQRPLHPTKTVSYRSFKSINIEDFVNDLKCLPLLCDPALSLESLVAQYDMGIGELLLKHAPLRTKTI</sequence>
<dbReference type="GO" id="GO:0003824">
    <property type="term" value="F:catalytic activity"/>
    <property type="evidence" value="ECO:0007669"/>
    <property type="project" value="InterPro"/>
</dbReference>
<feature type="non-terminal residue" evidence="2">
    <location>
        <position position="1"/>
    </location>
</feature>